<reference evidence="2 3" key="1">
    <citation type="submission" date="2018-02" db="EMBL/GenBank/DDBJ databases">
        <title>Genome sequence of the basidiomycete white-rot fungus Phlebia centrifuga.</title>
        <authorList>
            <person name="Granchi Z."/>
            <person name="Peng M."/>
            <person name="de Vries R.P."/>
            <person name="Hilden K."/>
            <person name="Makela M.R."/>
            <person name="Grigoriev I."/>
            <person name="Riley R."/>
        </authorList>
    </citation>
    <scope>NUCLEOTIDE SEQUENCE [LARGE SCALE GENOMIC DNA]</scope>
    <source>
        <strain evidence="2 3">FBCC195</strain>
    </source>
</reference>
<feature type="region of interest" description="Disordered" evidence="1">
    <location>
        <begin position="1"/>
        <end position="57"/>
    </location>
</feature>
<evidence type="ECO:0000313" key="2">
    <source>
        <dbReference type="EMBL" id="PSR73465.1"/>
    </source>
</evidence>
<evidence type="ECO:0000313" key="3">
    <source>
        <dbReference type="Proteomes" id="UP000186601"/>
    </source>
</evidence>
<evidence type="ECO:0000256" key="1">
    <source>
        <dbReference type="SAM" id="MobiDB-lite"/>
    </source>
</evidence>
<dbReference type="EMBL" id="MLYV02001076">
    <property type="protein sequence ID" value="PSR73465.1"/>
    <property type="molecule type" value="Genomic_DNA"/>
</dbReference>
<name>A0A2R6NM46_9APHY</name>
<comment type="caution">
    <text evidence="2">The sequence shown here is derived from an EMBL/GenBank/DDBJ whole genome shotgun (WGS) entry which is preliminary data.</text>
</comment>
<organism evidence="2 3">
    <name type="scientific">Hermanssonia centrifuga</name>
    <dbReference type="NCBI Taxonomy" id="98765"/>
    <lineage>
        <taxon>Eukaryota</taxon>
        <taxon>Fungi</taxon>
        <taxon>Dikarya</taxon>
        <taxon>Basidiomycota</taxon>
        <taxon>Agaricomycotina</taxon>
        <taxon>Agaricomycetes</taxon>
        <taxon>Polyporales</taxon>
        <taxon>Meruliaceae</taxon>
        <taxon>Hermanssonia</taxon>
    </lineage>
</organism>
<protein>
    <submittedName>
        <fullName evidence="2">Uncharacterized protein</fullName>
    </submittedName>
</protein>
<gene>
    <name evidence="2" type="ORF">PHLCEN_2v10757</name>
</gene>
<dbReference type="Pfam" id="PF10346">
    <property type="entry name" value="Con-6"/>
    <property type="match status" value="1"/>
</dbReference>
<dbReference type="Proteomes" id="UP000186601">
    <property type="component" value="Unassembled WGS sequence"/>
</dbReference>
<sequence>MPLFGRSNRARGTSAAVSRTNRRGNFGSHFRRNKDPDRVAGGYKAALSNPNTTRTGRARAKRELKAMQYPDTLFATVLILPLTGK</sequence>
<dbReference type="OrthoDB" id="3353448at2759"/>
<dbReference type="InterPro" id="IPR018824">
    <property type="entry name" value="Conidiation-specific_6"/>
</dbReference>
<keyword evidence="3" id="KW-1185">Reference proteome</keyword>
<dbReference type="AlphaFoldDB" id="A0A2R6NM46"/>
<proteinExistence type="predicted"/>
<accession>A0A2R6NM46</accession>